<feature type="domain" description="Gfo/Idh/MocA-like oxidoreductase N-terminal" evidence="2">
    <location>
        <begin position="1"/>
        <end position="119"/>
    </location>
</feature>
<dbReference type="PANTHER" id="PTHR43377:SF2">
    <property type="entry name" value="BINDING ROSSMANN FOLD OXIDOREDUCTASE, PUTATIVE (AFU_ORTHOLOGUE AFUA_4G00560)-RELATED"/>
    <property type="match status" value="1"/>
</dbReference>
<proteinExistence type="inferred from homology"/>
<dbReference type="PANTHER" id="PTHR43377">
    <property type="entry name" value="BILIVERDIN REDUCTASE A"/>
    <property type="match status" value="1"/>
</dbReference>
<dbReference type="Gene3D" id="3.40.50.720">
    <property type="entry name" value="NAD(P)-binding Rossmann-like Domain"/>
    <property type="match status" value="1"/>
</dbReference>
<protein>
    <submittedName>
        <fullName evidence="4">Gfo/Idh/MocA family protein</fullName>
    </submittedName>
</protein>
<dbReference type="SUPFAM" id="SSF55347">
    <property type="entry name" value="Glyceraldehyde-3-phosphate dehydrogenase-like, C-terminal domain"/>
    <property type="match status" value="1"/>
</dbReference>
<keyword evidence="5" id="KW-1185">Reference proteome</keyword>
<evidence type="ECO:0000256" key="1">
    <source>
        <dbReference type="ARBA" id="ARBA00010928"/>
    </source>
</evidence>
<dbReference type="InterPro" id="IPR004104">
    <property type="entry name" value="Gfo/Idh/MocA-like_OxRdtase_C"/>
</dbReference>
<dbReference type="SUPFAM" id="SSF51735">
    <property type="entry name" value="NAD(P)-binding Rossmann-fold domains"/>
    <property type="match status" value="1"/>
</dbReference>
<dbReference type="Pfam" id="PF01408">
    <property type="entry name" value="GFO_IDH_MocA"/>
    <property type="match status" value="1"/>
</dbReference>
<evidence type="ECO:0000313" key="4">
    <source>
        <dbReference type="EMBL" id="MFC0389958.1"/>
    </source>
</evidence>
<dbReference type="InterPro" id="IPR000683">
    <property type="entry name" value="Gfo/Idh/MocA-like_OxRdtase_N"/>
</dbReference>
<dbReference type="EMBL" id="JBHLVF010000005">
    <property type="protein sequence ID" value="MFC0389958.1"/>
    <property type="molecule type" value="Genomic_DNA"/>
</dbReference>
<dbReference type="Pfam" id="PF02894">
    <property type="entry name" value="GFO_IDH_MocA_C"/>
    <property type="match status" value="1"/>
</dbReference>
<accession>A0ABV6J260</accession>
<dbReference type="Proteomes" id="UP001589818">
    <property type="component" value="Unassembled WGS sequence"/>
</dbReference>
<dbReference type="InterPro" id="IPR036291">
    <property type="entry name" value="NAD(P)-bd_dom_sf"/>
</dbReference>
<feature type="domain" description="Gfo/Idh/MocA-like oxidoreductase C-terminal" evidence="3">
    <location>
        <begin position="131"/>
        <end position="324"/>
    </location>
</feature>
<dbReference type="RefSeq" id="WP_204822191.1">
    <property type="nucleotide sequence ID" value="NZ_JANHOF010000005.1"/>
</dbReference>
<comment type="similarity">
    <text evidence="1">Belongs to the Gfo/Idh/MocA family.</text>
</comment>
<dbReference type="Gene3D" id="3.30.360.10">
    <property type="entry name" value="Dihydrodipicolinate Reductase, domain 2"/>
    <property type="match status" value="1"/>
</dbReference>
<reference evidence="4 5" key="1">
    <citation type="submission" date="2024-09" db="EMBL/GenBank/DDBJ databases">
        <authorList>
            <person name="Sun Q."/>
            <person name="Mori K."/>
        </authorList>
    </citation>
    <scope>NUCLEOTIDE SEQUENCE [LARGE SCALE GENOMIC DNA]</scope>
    <source>
        <strain evidence="4 5">CCM 4839</strain>
    </source>
</reference>
<evidence type="ECO:0000259" key="3">
    <source>
        <dbReference type="Pfam" id="PF02894"/>
    </source>
</evidence>
<comment type="caution">
    <text evidence="4">The sequence shown here is derived from an EMBL/GenBank/DDBJ whole genome shotgun (WGS) entry which is preliminary data.</text>
</comment>
<gene>
    <name evidence="4" type="ORF">ACFFJ8_01070</name>
</gene>
<name>A0ABV6J260_9BACL</name>
<organism evidence="4 5">
    <name type="scientific">Paenibacillus mendelii</name>
    <dbReference type="NCBI Taxonomy" id="206163"/>
    <lineage>
        <taxon>Bacteria</taxon>
        <taxon>Bacillati</taxon>
        <taxon>Bacillota</taxon>
        <taxon>Bacilli</taxon>
        <taxon>Bacillales</taxon>
        <taxon>Paenibacillaceae</taxon>
        <taxon>Paenibacillus</taxon>
    </lineage>
</organism>
<evidence type="ECO:0000313" key="5">
    <source>
        <dbReference type="Proteomes" id="UP001589818"/>
    </source>
</evidence>
<sequence length="335" mass="36142">MRVAIVGCGGLGNVHASSYAEMPGVTVVGVCDIEEEQVRRTADRIGAPAYVSYRDMLEQSGCEVVSIAVQSYLHKQLAIEAAEAGKHVICEKPIALNLADAREMIDTCRKNNVRLFVGHVVRYFPEYAQIKHQLENGTIGRLGVAHTSRIGGHPGHARAWYFDDACSGGVILDLMIHDIDFIRWAGGEVRSVYSQRAASRELDYATATLVFESGAVANLKAQWGYPGPFTTAAELAGSGGVIRTDSSRSASLQIRKTEASASGGPFVEVPQSPGYESPYYIELLDFINSIREGREALVTAEDAYKALEIALAATESARTGKAVMIGQDTRKAESV</sequence>
<evidence type="ECO:0000259" key="2">
    <source>
        <dbReference type="Pfam" id="PF01408"/>
    </source>
</evidence>
<dbReference type="InterPro" id="IPR051450">
    <property type="entry name" value="Gfo/Idh/MocA_Oxidoreductases"/>
</dbReference>